<protein>
    <submittedName>
        <fullName evidence="1">Uncharacterized protein</fullName>
    </submittedName>
</protein>
<dbReference type="OrthoDB" id="2588190at2759"/>
<dbReference type="Gene3D" id="2.60.120.10">
    <property type="entry name" value="Jelly Rolls"/>
    <property type="match status" value="2"/>
</dbReference>
<reference evidence="1 2" key="1">
    <citation type="submission" date="2011-06" db="EMBL/GenBank/DDBJ databases">
        <title>The Genome Sequence of Fusarium oxysporum FOSC 3-a.</title>
        <authorList>
            <consortium name="The Broad Institute Genome Sequencing Platform"/>
            <person name="Ma L.-J."/>
            <person name="Gale L.R."/>
            <person name="Schwartz D.C."/>
            <person name="Zhou S."/>
            <person name="Corby-Kistler H."/>
            <person name="Young S.K."/>
            <person name="Zeng Q."/>
            <person name="Gargeya S."/>
            <person name="Fitzgerald M."/>
            <person name="Haas B."/>
            <person name="Abouelleil A."/>
            <person name="Alvarado L."/>
            <person name="Arachchi H.M."/>
            <person name="Berlin A."/>
            <person name="Brown A."/>
            <person name="Chapman S.B."/>
            <person name="Chen Z."/>
            <person name="Dunbar C."/>
            <person name="Freedman E."/>
            <person name="Gearin G."/>
            <person name="Gellesch M."/>
            <person name="Goldberg J."/>
            <person name="Griggs A."/>
            <person name="Gujja S."/>
            <person name="Heiman D."/>
            <person name="Howarth C."/>
            <person name="Larson L."/>
            <person name="Lui A."/>
            <person name="MacDonald P.J.P."/>
            <person name="Mehta T."/>
            <person name="Montmayeur A."/>
            <person name="Murphy C."/>
            <person name="Neiman D."/>
            <person name="Pearson M."/>
            <person name="Priest M."/>
            <person name="Roberts A."/>
            <person name="Saif S."/>
            <person name="Shea T."/>
            <person name="Shenoy N."/>
            <person name="Sisk P."/>
            <person name="Stolte C."/>
            <person name="Sykes S."/>
            <person name="Wortman J."/>
            <person name="Nusbaum C."/>
            <person name="Birren B."/>
        </authorList>
    </citation>
    <scope>NUCLEOTIDE SEQUENCE [LARGE SCALE GENOMIC DNA]</scope>
    <source>
        <strain evidence="2">FOSC 3-a</strain>
    </source>
</reference>
<dbReference type="AlphaFoldDB" id="W9HNQ7"/>
<dbReference type="EMBL" id="JH717848">
    <property type="protein sequence ID" value="EWY82484.1"/>
    <property type="molecule type" value="Genomic_DNA"/>
</dbReference>
<proteinExistence type="predicted"/>
<evidence type="ECO:0000313" key="1">
    <source>
        <dbReference type="EMBL" id="EWY82484.1"/>
    </source>
</evidence>
<gene>
    <name evidence="1" type="ORF">FOYG_14577</name>
</gene>
<name>W9HNQ7_FUSOX</name>
<dbReference type="Proteomes" id="UP000030753">
    <property type="component" value="Unassembled WGS sequence"/>
</dbReference>
<accession>W9HNQ7</accession>
<dbReference type="HOGENOM" id="CLU_071636_0_0_1"/>
<dbReference type="InterPro" id="IPR014710">
    <property type="entry name" value="RmlC-like_jellyroll"/>
</dbReference>
<evidence type="ECO:0000313" key="2">
    <source>
        <dbReference type="Proteomes" id="UP000030753"/>
    </source>
</evidence>
<organism evidence="1 2">
    <name type="scientific">Fusarium oxysporum NRRL 32931</name>
    <dbReference type="NCBI Taxonomy" id="660029"/>
    <lineage>
        <taxon>Eukaryota</taxon>
        <taxon>Fungi</taxon>
        <taxon>Dikarya</taxon>
        <taxon>Ascomycota</taxon>
        <taxon>Pezizomycotina</taxon>
        <taxon>Sordariomycetes</taxon>
        <taxon>Hypocreomycetidae</taxon>
        <taxon>Hypocreales</taxon>
        <taxon>Nectriaceae</taxon>
        <taxon>Fusarium</taxon>
        <taxon>Fusarium oxysporum species complex</taxon>
    </lineage>
</organism>
<sequence>MTFCIKSQLKVWLNDQCKILNPGDYASLAPASQNSRAFVHHTDHFKGAIHAYQFIGGHTEIFGIITPAGFEHMFRGLGESYAGPMWPDADLERVAEKLNTGVANVMTEFDVIPVSNHKLVEPQPWSGSENQLPGSQKPYFLRNRTGSSAVLGGTVVRPYVTGAKSGNRYSLATLEGSNQFETQVLSGGIRFPGVDHCFYVSDGYLELPAGTYFDIKPVSSYFKVFMYSQPGGLGDLVYAAGKDKPHTGLNCMIPDSPSLFDREKLSQYKSKFKFDLM</sequence>